<dbReference type="AlphaFoldDB" id="A0A1H4G5G0"/>
<keyword evidence="5" id="KW-0732">Signal</keyword>
<dbReference type="RefSeq" id="WP_091827388.1">
    <property type="nucleotide sequence ID" value="NZ_FNRJ01000014.1"/>
</dbReference>
<evidence type="ECO:0000256" key="1">
    <source>
        <dbReference type="ARBA" id="ARBA00005194"/>
    </source>
</evidence>
<dbReference type="GO" id="GO:0006633">
    <property type="term" value="P:fatty acid biosynthetic process"/>
    <property type="evidence" value="ECO:0007669"/>
    <property type="project" value="UniProtKB-UniPathway"/>
</dbReference>
<protein>
    <submittedName>
        <fullName evidence="7">3-oxoacyl-[acyl-carrier-protein] synthase-1</fullName>
    </submittedName>
</protein>
<dbReference type="CDD" id="cd00834">
    <property type="entry name" value="KAS_I_II"/>
    <property type="match status" value="1"/>
</dbReference>
<evidence type="ECO:0000256" key="3">
    <source>
        <dbReference type="ARBA" id="ARBA00022679"/>
    </source>
</evidence>
<dbReference type="GO" id="GO:0004315">
    <property type="term" value="F:3-oxoacyl-[acyl-carrier-protein] synthase activity"/>
    <property type="evidence" value="ECO:0007669"/>
    <property type="project" value="InterPro"/>
</dbReference>
<dbReference type="InterPro" id="IPR016039">
    <property type="entry name" value="Thiolase-like"/>
</dbReference>
<dbReference type="Pfam" id="PF00109">
    <property type="entry name" value="ketoacyl-synt"/>
    <property type="match status" value="1"/>
</dbReference>
<comment type="pathway">
    <text evidence="1">Lipid metabolism; fatty acid biosynthesis.</text>
</comment>
<dbReference type="NCBIfam" id="NF006618">
    <property type="entry name" value="PRK09185.1"/>
    <property type="match status" value="1"/>
</dbReference>
<feature type="domain" description="Ketosynthase family 3 (KS3)" evidence="6">
    <location>
        <begin position="1"/>
        <end position="387"/>
    </location>
</feature>
<dbReference type="PANTHER" id="PTHR11712">
    <property type="entry name" value="POLYKETIDE SYNTHASE-RELATED"/>
    <property type="match status" value="1"/>
</dbReference>
<dbReference type="InterPro" id="IPR014031">
    <property type="entry name" value="Ketoacyl_synth_C"/>
</dbReference>
<dbReference type="PANTHER" id="PTHR11712:SF320">
    <property type="entry name" value="BETA-KETOACYL SYNTHASE"/>
    <property type="match status" value="1"/>
</dbReference>
<evidence type="ECO:0000259" key="6">
    <source>
        <dbReference type="PROSITE" id="PS52004"/>
    </source>
</evidence>
<sequence>MTRCYLNALSMVSALGADCSAASVSLTAGEPRLTVTDQFSPGTAMPLGLYTGALPEISLSEPYWHSRNNRMALLALNQIREAAAEARHRFGSHRVGVVIGTSTSGISDSEVCLKHRAATGGLPQEYHYRLQEMGATAAFIAAELKLTGPVYGISTACSSGAKALASARRLLRAGVCDAVIAGGVDTLCHLTVQGFSSLEAVSHKRCNPFSANRDGINIGEGAGLCLLSREEGPLELAGIGESSDAHHISAPDPTGAGAMRCMQAALDDADISPEAVGYINLHGTATELNDQMEAHAVAEVFGSTVPCSSTKPFTGHTLGAAGAIEAVICGLALLDRFIPGHVWDGQPDPNLPPLNLAALQSEVTDFDYALSNSFAFGGNNISVILRRTT</sequence>
<feature type="signal peptide" evidence="5">
    <location>
        <begin position="1"/>
        <end position="21"/>
    </location>
</feature>
<dbReference type="Proteomes" id="UP000242469">
    <property type="component" value="Unassembled WGS sequence"/>
</dbReference>
<feature type="chain" id="PRO_5017482055" evidence="5">
    <location>
        <begin position="22"/>
        <end position="389"/>
    </location>
</feature>
<evidence type="ECO:0000256" key="4">
    <source>
        <dbReference type="RuleBase" id="RU003694"/>
    </source>
</evidence>
<dbReference type="PROSITE" id="PS00606">
    <property type="entry name" value="KS3_1"/>
    <property type="match status" value="1"/>
</dbReference>
<evidence type="ECO:0000313" key="7">
    <source>
        <dbReference type="EMBL" id="SEB04521.1"/>
    </source>
</evidence>
<dbReference type="STRING" id="1122198.SAMN02745729_11432"/>
<dbReference type="GO" id="GO:0005829">
    <property type="term" value="C:cytosol"/>
    <property type="evidence" value="ECO:0007669"/>
    <property type="project" value="TreeGrafter"/>
</dbReference>
<dbReference type="EMBL" id="FNRJ01000014">
    <property type="protein sequence ID" value="SEB04521.1"/>
    <property type="molecule type" value="Genomic_DNA"/>
</dbReference>
<dbReference type="InterPro" id="IPR014030">
    <property type="entry name" value="Ketoacyl_synth_N"/>
</dbReference>
<dbReference type="InterPro" id="IPR020841">
    <property type="entry name" value="PKS_Beta-ketoAc_synthase_dom"/>
</dbReference>
<dbReference type="Gene3D" id="3.40.47.10">
    <property type="match status" value="1"/>
</dbReference>
<dbReference type="InterPro" id="IPR000794">
    <property type="entry name" value="Beta-ketoacyl_synthase"/>
</dbReference>
<keyword evidence="3 4" id="KW-0808">Transferase</keyword>
<dbReference type="OrthoDB" id="9808669at2"/>
<accession>A0A1H4G5G0</accession>
<comment type="similarity">
    <text evidence="2 4">Belongs to the thiolase-like superfamily. Beta-ketoacyl-ACP synthases family.</text>
</comment>
<reference evidence="8" key="1">
    <citation type="submission" date="2016-10" db="EMBL/GenBank/DDBJ databases">
        <authorList>
            <person name="Varghese N."/>
            <person name="Submissions S."/>
        </authorList>
    </citation>
    <scope>NUCLEOTIDE SEQUENCE [LARGE SCALE GENOMIC DNA]</scope>
    <source>
        <strain evidence="8">DSM 11526</strain>
    </source>
</reference>
<keyword evidence="8" id="KW-1185">Reference proteome</keyword>
<dbReference type="PROSITE" id="PS52004">
    <property type="entry name" value="KS3_2"/>
    <property type="match status" value="1"/>
</dbReference>
<name>A0A1H4G5G0_9GAMM</name>
<evidence type="ECO:0000313" key="8">
    <source>
        <dbReference type="Proteomes" id="UP000242469"/>
    </source>
</evidence>
<proteinExistence type="inferred from homology"/>
<gene>
    <name evidence="7" type="ORF">SAMN02745729_11432</name>
</gene>
<dbReference type="InterPro" id="IPR018201">
    <property type="entry name" value="Ketoacyl_synth_AS"/>
</dbReference>
<evidence type="ECO:0000256" key="2">
    <source>
        <dbReference type="ARBA" id="ARBA00008467"/>
    </source>
</evidence>
<dbReference type="SMART" id="SM00825">
    <property type="entry name" value="PKS_KS"/>
    <property type="match status" value="1"/>
</dbReference>
<dbReference type="UniPathway" id="UPA00094"/>
<organism evidence="7 8">
    <name type="scientific">Marinobacterium iners DSM 11526</name>
    <dbReference type="NCBI Taxonomy" id="1122198"/>
    <lineage>
        <taxon>Bacteria</taxon>
        <taxon>Pseudomonadati</taxon>
        <taxon>Pseudomonadota</taxon>
        <taxon>Gammaproteobacteria</taxon>
        <taxon>Oceanospirillales</taxon>
        <taxon>Oceanospirillaceae</taxon>
        <taxon>Marinobacterium</taxon>
    </lineage>
</organism>
<evidence type="ECO:0000256" key="5">
    <source>
        <dbReference type="SAM" id="SignalP"/>
    </source>
</evidence>
<dbReference type="Pfam" id="PF02801">
    <property type="entry name" value="Ketoacyl-synt_C"/>
    <property type="match status" value="1"/>
</dbReference>
<dbReference type="SUPFAM" id="SSF53901">
    <property type="entry name" value="Thiolase-like"/>
    <property type="match status" value="2"/>
</dbReference>